<name>A0A8S8ZIP0_SORMA</name>
<organism evidence="2 3">
    <name type="scientific">Sordaria macrospora</name>
    <dbReference type="NCBI Taxonomy" id="5147"/>
    <lineage>
        <taxon>Eukaryota</taxon>
        <taxon>Fungi</taxon>
        <taxon>Dikarya</taxon>
        <taxon>Ascomycota</taxon>
        <taxon>Pezizomycotina</taxon>
        <taxon>Sordariomycetes</taxon>
        <taxon>Sordariomycetidae</taxon>
        <taxon>Sordariales</taxon>
        <taxon>Sordariaceae</taxon>
        <taxon>Sordaria</taxon>
    </lineage>
</organism>
<gene>
    <name evidence="2" type="ORF">SMACR_08228</name>
</gene>
<proteinExistence type="predicted"/>
<evidence type="ECO:0000313" key="2">
    <source>
        <dbReference type="EMBL" id="KAA8628345.1"/>
    </source>
</evidence>
<feature type="compositionally biased region" description="Polar residues" evidence="1">
    <location>
        <begin position="112"/>
        <end position="121"/>
    </location>
</feature>
<feature type="compositionally biased region" description="Basic and acidic residues" evidence="1">
    <location>
        <begin position="1"/>
        <end position="23"/>
    </location>
</feature>
<evidence type="ECO:0000313" key="3">
    <source>
        <dbReference type="Proteomes" id="UP000433876"/>
    </source>
</evidence>
<reference evidence="2 3" key="1">
    <citation type="submission" date="2017-07" db="EMBL/GenBank/DDBJ databases">
        <title>Genome sequence of the Sordaria macrospora wild type strain R19027.</title>
        <authorList>
            <person name="Nowrousian M."/>
            <person name="Teichert I."/>
            <person name="Kueck U."/>
        </authorList>
    </citation>
    <scope>NUCLEOTIDE SEQUENCE [LARGE SCALE GENOMIC DNA]</scope>
    <source>
        <strain evidence="2 3">R19027</strain>
        <tissue evidence="2">Mycelium</tissue>
    </source>
</reference>
<dbReference type="AlphaFoldDB" id="A0A8S8ZIP0"/>
<protein>
    <submittedName>
        <fullName evidence="2">Uncharacterized protein</fullName>
    </submittedName>
</protein>
<feature type="compositionally biased region" description="Basic and acidic residues" evidence="1">
    <location>
        <begin position="88"/>
        <end position="98"/>
    </location>
</feature>
<feature type="region of interest" description="Disordered" evidence="1">
    <location>
        <begin position="1"/>
        <end position="243"/>
    </location>
</feature>
<feature type="compositionally biased region" description="Polar residues" evidence="1">
    <location>
        <begin position="231"/>
        <end position="243"/>
    </location>
</feature>
<feature type="compositionally biased region" description="Low complexity" evidence="1">
    <location>
        <begin position="122"/>
        <end position="151"/>
    </location>
</feature>
<feature type="compositionally biased region" description="Basic and acidic residues" evidence="1">
    <location>
        <begin position="45"/>
        <end position="80"/>
    </location>
</feature>
<dbReference type="EMBL" id="NMPR01000190">
    <property type="protein sequence ID" value="KAA8628345.1"/>
    <property type="molecule type" value="Genomic_DNA"/>
</dbReference>
<feature type="compositionally biased region" description="Polar residues" evidence="1">
    <location>
        <begin position="202"/>
        <end position="211"/>
    </location>
</feature>
<comment type="caution">
    <text evidence="2">The sequence shown here is derived from an EMBL/GenBank/DDBJ whole genome shotgun (WGS) entry which is preliminary data.</text>
</comment>
<sequence length="243" mass="27014">MERFSEKRDERRKVIAGDWHNERTAPQPETGTSLNSNTKQSVFGRGEKNKESINWRERKPVPEGGRNNERWDKVRRRESAPEPGNTYKLKEPWRKDPIASRPRKYSLEEASHSSSLTPESNPTTATTHPTPIIPVGLPSSSTTSSWTIPSSSPSPPTTARNMPSILVYPSQSNAQPTKELGVQDDQNKPTPGPSNNKRQKRSSSVTSSTNYDDLLDSVSDVEEGSEFPGTMSPSSPRHSNYVG</sequence>
<dbReference type="Proteomes" id="UP000433876">
    <property type="component" value="Unassembled WGS sequence"/>
</dbReference>
<feature type="compositionally biased region" description="Polar residues" evidence="1">
    <location>
        <begin position="27"/>
        <end position="41"/>
    </location>
</feature>
<accession>A0A8S8ZIP0</accession>
<evidence type="ECO:0000256" key="1">
    <source>
        <dbReference type="SAM" id="MobiDB-lite"/>
    </source>
</evidence>
<feature type="compositionally biased region" description="Acidic residues" evidence="1">
    <location>
        <begin position="213"/>
        <end position="225"/>
    </location>
</feature>
<dbReference type="VEuPathDB" id="FungiDB:SMAC_08228"/>